<sequence>MKKAAQPDIEEAGDKAEKGEKGEKGVASVNRALSVLMAFEDSVDGMTLAELTAATGLYHSTILRLCESLEQFRFLKRLPDGRYLLGPMPFHLGMVYQGSFHLRDHALPVIRELTQRTHETSAIYVREGEDRVCLFRVEMPRAVRMNVREGERVDLDKGAAGKVLLAWSEAASLPGGKGRGEGAEYDHIRRAHYAISLAERETDSAAIACPVFGLGQKVVCAISAGTPLYRFDQAAFEKNLPLVMAAAAKLSTDLGGDGSVFAAPHAAPFRKIPARRH</sequence>
<dbReference type="InterPro" id="IPR005471">
    <property type="entry name" value="Tscrpt_reg_IclR_N"/>
</dbReference>
<dbReference type="EMBL" id="CP047650">
    <property type="protein sequence ID" value="QHJ00512.1"/>
    <property type="molecule type" value="Genomic_DNA"/>
</dbReference>
<dbReference type="Proteomes" id="UP000464787">
    <property type="component" value="Chromosome"/>
</dbReference>
<dbReference type="PANTHER" id="PTHR30136">
    <property type="entry name" value="HELIX-TURN-HELIX TRANSCRIPTIONAL REGULATOR, ICLR FAMILY"/>
    <property type="match status" value="1"/>
</dbReference>
<accession>A0A857JBH6</accession>
<dbReference type="SUPFAM" id="SSF46785">
    <property type="entry name" value="Winged helix' DNA-binding domain"/>
    <property type="match status" value="1"/>
</dbReference>
<evidence type="ECO:0000313" key="8">
    <source>
        <dbReference type="Proteomes" id="UP000464787"/>
    </source>
</evidence>
<dbReference type="Gene3D" id="1.10.10.10">
    <property type="entry name" value="Winged helix-like DNA-binding domain superfamily/Winged helix DNA-binding domain"/>
    <property type="match status" value="1"/>
</dbReference>
<dbReference type="InterPro" id="IPR036390">
    <property type="entry name" value="WH_DNA-bd_sf"/>
</dbReference>
<dbReference type="AlphaFoldDB" id="A0A857JBH6"/>
<dbReference type="Pfam" id="PF09339">
    <property type="entry name" value="HTH_IclR"/>
    <property type="match status" value="1"/>
</dbReference>
<dbReference type="PROSITE" id="PS51078">
    <property type="entry name" value="ICLR_ED"/>
    <property type="match status" value="1"/>
</dbReference>
<protein>
    <submittedName>
        <fullName evidence="7">Helix-turn-helix domain-containing protein</fullName>
    </submittedName>
</protein>
<feature type="compositionally biased region" description="Basic and acidic residues" evidence="4">
    <location>
        <begin position="12"/>
        <end position="23"/>
    </location>
</feature>
<dbReference type="KEGG" id="xyk:GT347_22565"/>
<dbReference type="InterPro" id="IPR036388">
    <property type="entry name" value="WH-like_DNA-bd_sf"/>
</dbReference>
<dbReference type="InterPro" id="IPR014757">
    <property type="entry name" value="Tscrpt_reg_IclR_C"/>
</dbReference>
<feature type="domain" description="IclR-ED" evidence="6">
    <location>
        <begin position="88"/>
        <end position="256"/>
    </location>
</feature>
<dbReference type="GO" id="GO:0003677">
    <property type="term" value="F:DNA binding"/>
    <property type="evidence" value="ECO:0007669"/>
    <property type="project" value="UniProtKB-KW"/>
</dbReference>
<dbReference type="Pfam" id="PF01614">
    <property type="entry name" value="IclR_C"/>
    <property type="match status" value="2"/>
</dbReference>
<dbReference type="InterPro" id="IPR050707">
    <property type="entry name" value="HTH_MetabolicPath_Reg"/>
</dbReference>
<dbReference type="SMART" id="SM00346">
    <property type="entry name" value="HTH_ICLR"/>
    <property type="match status" value="1"/>
</dbReference>
<keyword evidence="1" id="KW-0805">Transcription regulation</keyword>
<evidence type="ECO:0000259" key="5">
    <source>
        <dbReference type="PROSITE" id="PS51077"/>
    </source>
</evidence>
<keyword evidence="2" id="KW-0238">DNA-binding</keyword>
<dbReference type="GO" id="GO:0003700">
    <property type="term" value="F:DNA-binding transcription factor activity"/>
    <property type="evidence" value="ECO:0007669"/>
    <property type="project" value="TreeGrafter"/>
</dbReference>
<dbReference type="PANTHER" id="PTHR30136:SF39">
    <property type="entry name" value="TRANSCRIPTIONAL REGULATORY PROTEIN"/>
    <property type="match status" value="1"/>
</dbReference>
<reference evidence="7 8" key="1">
    <citation type="submission" date="2020-01" db="EMBL/GenBank/DDBJ databases">
        <title>Genome sequencing of strain KACC 21265.</title>
        <authorList>
            <person name="Heo J."/>
            <person name="Kim S.-J."/>
            <person name="Kim J.-S."/>
            <person name="Hong S.-B."/>
            <person name="Kwon S.-W."/>
        </authorList>
    </citation>
    <scope>NUCLEOTIDE SEQUENCE [LARGE SCALE GENOMIC DNA]</scope>
    <source>
        <strain evidence="7 8">KACC 21265</strain>
    </source>
</reference>
<dbReference type="PROSITE" id="PS51077">
    <property type="entry name" value="HTH_ICLR"/>
    <property type="match status" value="1"/>
</dbReference>
<dbReference type="Gene3D" id="3.30.450.40">
    <property type="match status" value="2"/>
</dbReference>
<evidence type="ECO:0000256" key="4">
    <source>
        <dbReference type="SAM" id="MobiDB-lite"/>
    </source>
</evidence>
<dbReference type="SUPFAM" id="SSF55781">
    <property type="entry name" value="GAF domain-like"/>
    <property type="match status" value="1"/>
</dbReference>
<feature type="region of interest" description="Disordered" evidence="4">
    <location>
        <begin position="1"/>
        <end position="23"/>
    </location>
</feature>
<proteinExistence type="predicted"/>
<evidence type="ECO:0000313" key="7">
    <source>
        <dbReference type="EMBL" id="QHJ00512.1"/>
    </source>
</evidence>
<evidence type="ECO:0000256" key="1">
    <source>
        <dbReference type="ARBA" id="ARBA00023015"/>
    </source>
</evidence>
<keyword evidence="8" id="KW-1185">Reference proteome</keyword>
<keyword evidence="3" id="KW-0804">Transcription</keyword>
<name>A0A857JBH6_9BURK</name>
<feature type="domain" description="HTH iclR-type" evidence="5">
    <location>
        <begin position="26"/>
        <end position="87"/>
    </location>
</feature>
<dbReference type="GO" id="GO:0045892">
    <property type="term" value="P:negative regulation of DNA-templated transcription"/>
    <property type="evidence" value="ECO:0007669"/>
    <property type="project" value="TreeGrafter"/>
</dbReference>
<evidence type="ECO:0000256" key="2">
    <source>
        <dbReference type="ARBA" id="ARBA00023125"/>
    </source>
</evidence>
<gene>
    <name evidence="7" type="ORF">GT347_22565</name>
</gene>
<evidence type="ECO:0000256" key="3">
    <source>
        <dbReference type="ARBA" id="ARBA00023163"/>
    </source>
</evidence>
<organism evidence="7 8">
    <name type="scientific">Xylophilus rhododendri</name>
    <dbReference type="NCBI Taxonomy" id="2697032"/>
    <lineage>
        <taxon>Bacteria</taxon>
        <taxon>Pseudomonadati</taxon>
        <taxon>Pseudomonadota</taxon>
        <taxon>Betaproteobacteria</taxon>
        <taxon>Burkholderiales</taxon>
        <taxon>Xylophilus</taxon>
    </lineage>
</organism>
<evidence type="ECO:0000259" key="6">
    <source>
        <dbReference type="PROSITE" id="PS51078"/>
    </source>
</evidence>
<dbReference type="InterPro" id="IPR029016">
    <property type="entry name" value="GAF-like_dom_sf"/>
</dbReference>